<dbReference type="PANTHER" id="PTHR43667:SF2">
    <property type="entry name" value="FATTY ACID C-METHYL TRANSFERASE"/>
    <property type="match status" value="1"/>
</dbReference>
<dbReference type="RefSeq" id="WP_146323118.1">
    <property type="nucleotide sequence ID" value="NZ_BAABLR010000076.1"/>
</dbReference>
<dbReference type="InterPro" id="IPR050723">
    <property type="entry name" value="CFA/CMAS"/>
</dbReference>
<proteinExistence type="predicted"/>
<evidence type="ECO:0000313" key="1">
    <source>
        <dbReference type="EMBL" id="TWT29002.1"/>
    </source>
</evidence>
<sequence length="401" mass="44124">MAFEHLAHISATDWPGVATVPNVRAVSFRRAERGFYQVCERNDIDISVEQDVLFARIADSGWLGLAEGFMAGEWHTADLVGALSTLIASGYRPKRSYRPARSAFGPPGGSLPASLVRLYAGDGYSPFGGVFASGVATTVRNERDVDVTMLDEPVHVERCDLADAQTRAVDMLLDAAGVGRGTYLLDYPASGGALSIRAAQREATVDTWALDAGALEDLSELVRGDIVEHSLHIRELPDHVLPPELCRRVYEAVVGIGRIETIGRSLRGSYLRSIDQLLQSGGTAALGVTVLAEQQFPVVREATDLLRAYIWPALDYPTLDELYRIVDRGTSLRITHEVHTGKHSRIACGLQRSLFEGRMREAAAAGYDPVYRRLWRYHLALLEALFRLGVLDSVQLTLRRR</sequence>
<dbReference type="Gene3D" id="3.40.50.150">
    <property type="entry name" value="Vaccinia Virus protein VP39"/>
    <property type="match status" value="1"/>
</dbReference>
<protein>
    <submittedName>
        <fullName evidence="1">SAM-dependent methyltransferase</fullName>
    </submittedName>
</protein>
<dbReference type="PANTHER" id="PTHR43667">
    <property type="entry name" value="CYCLOPROPANE-FATTY-ACYL-PHOSPHOLIPID SYNTHASE"/>
    <property type="match status" value="1"/>
</dbReference>
<keyword evidence="1" id="KW-0489">Methyltransferase</keyword>
<reference evidence="1 2" key="1">
    <citation type="submission" date="2019-08" db="EMBL/GenBank/DDBJ databases">
        <authorList>
            <person name="Lei W."/>
        </authorList>
    </citation>
    <scope>NUCLEOTIDE SEQUENCE [LARGE SCALE GENOMIC DNA]</scope>
    <source>
        <strain evidence="1 2">CCUG 58627</strain>
    </source>
</reference>
<dbReference type="OrthoDB" id="9782855at2"/>
<dbReference type="GO" id="GO:0032259">
    <property type="term" value="P:methylation"/>
    <property type="evidence" value="ECO:0007669"/>
    <property type="project" value="UniProtKB-KW"/>
</dbReference>
<evidence type="ECO:0000313" key="2">
    <source>
        <dbReference type="Proteomes" id="UP000320791"/>
    </source>
</evidence>
<dbReference type="Proteomes" id="UP000320791">
    <property type="component" value="Unassembled WGS sequence"/>
</dbReference>
<gene>
    <name evidence="1" type="ORF">FRX94_00305</name>
</gene>
<name>A0A5C5UTV6_9CORY</name>
<accession>A0A5C5UTV6</accession>
<dbReference type="GO" id="GO:0008168">
    <property type="term" value="F:methyltransferase activity"/>
    <property type="evidence" value="ECO:0007669"/>
    <property type="project" value="UniProtKB-KW"/>
</dbReference>
<comment type="caution">
    <text evidence="1">The sequence shown here is derived from an EMBL/GenBank/DDBJ whole genome shotgun (WGS) entry which is preliminary data.</text>
</comment>
<organism evidence="1 2">
    <name type="scientific">Corynebacterium canis</name>
    <dbReference type="NCBI Taxonomy" id="679663"/>
    <lineage>
        <taxon>Bacteria</taxon>
        <taxon>Bacillati</taxon>
        <taxon>Actinomycetota</taxon>
        <taxon>Actinomycetes</taxon>
        <taxon>Mycobacteriales</taxon>
        <taxon>Corynebacteriaceae</taxon>
        <taxon>Corynebacterium</taxon>
    </lineage>
</organism>
<dbReference type="InterPro" id="IPR029063">
    <property type="entry name" value="SAM-dependent_MTases_sf"/>
</dbReference>
<keyword evidence="1" id="KW-0808">Transferase</keyword>
<dbReference type="Pfam" id="PF02353">
    <property type="entry name" value="CMAS"/>
    <property type="match status" value="1"/>
</dbReference>
<keyword evidence="2" id="KW-1185">Reference proteome</keyword>
<dbReference type="EMBL" id="VOHM01000001">
    <property type="protein sequence ID" value="TWT29002.1"/>
    <property type="molecule type" value="Genomic_DNA"/>
</dbReference>
<dbReference type="AlphaFoldDB" id="A0A5C5UTV6"/>
<dbReference type="SUPFAM" id="SSF53335">
    <property type="entry name" value="S-adenosyl-L-methionine-dependent methyltransferases"/>
    <property type="match status" value="1"/>
</dbReference>